<dbReference type="PROSITE" id="PS51257">
    <property type="entry name" value="PROKAR_LIPOPROTEIN"/>
    <property type="match status" value="1"/>
</dbReference>
<dbReference type="Pfam" id="PF01298">
    <property type="entry name" value="TbpB_B_D"/>
    <property type="match status" value="1"/>
</dbReference>
<name>A0AAN0NHS4_9RHOB</name>
<reference evidence="2 3" key="1">
    <citation type="submission" date="2024-04" db="EMBL/GenBank/DDBJ databases">
        <title>Phylogenomic analyses of a clade within the roseobacter group suggest taxonomic reassignments of species of the genera Aestuariivita, Citreicella, Loktanella, Nautella, Pelagibaca, Ruegeria, Thalassobius, Thiobacimonas and Tropicibacter, and the proposal o.</title>
        <authorList>
            <person name="Jeon C.O."/>
        </authorList>
    </citation>
    <scope>NUCLEOTIDE SEQUENCE [LARGE SCALE GENOMIC DNA]</scope>
    <source>
        <strain evidence="2 3">G8-12</strain>
    </source>
</reference>
<evidence type="ECO:0000313" key="3">
    <source>
        <dbReference type="Proteomes" id="UP001451782"/>
    </source>
</evidence>
<keyword evidence="3" id="KW-1185">Reference proteome</keyword>
<organism evidence="2 3">
    <name type="scientific">Yoonia algicola</name>
    <dbReference type="NCBI Taxonomy" id="3137368"/>
    <lineage>
        <taxon>Bacteria</taxon>
        <taxon>Pseudomonadati</taxon>
        <taxon>Pseudomonadota</taxon>
        <taxon>Alphaproteobacteria</taxon>
        <taxon>Rhodobacterales</taxon>
        <taxon>Paracoccaceae</taxon>
        <taxon>Yoonia</taxon>
    </lineage>
</organism>
<dbReference type="EMBL" id="CP151762">
    <property type="protein sequence ID" value="WZU64470.1"/>
    <property type="molecule type" value="Genomic_DNA"/>
</dbReference>
<dbReference type="Gene3D" id="2.40.160.90">
    <property type="match status" value="1"/>
</dbReference>
<evidence type="ECO:0000313" key="2">
    <source>
        <dbReference type="EMBL" id="WZU64470.1"/>
    </source>
</evidence>
<dbReference type="SUPFAM" id="SSF56925">
    <property type="entry name" value="OMPA-like"/>
    <property type="match status" value="1"/>
</dbReference>
<protein>
    <submittedName>
        <fullName evidence="2">Transferrin-binding protein-like solute binding protein</fullName>
    </submittedName>
</protein>
<dbReference type="InterPro" id="IPR001677">
    <property type="entry name" value="TbpB_B_D"/>
</dbReference>
<dbReference type="AlphaFoldDB" id="A0AAN0NHS4"/>
<gene>
    <name evidence="2" type="ORF">AABB28_04030</name>
</gene>
<dbReference type="RefSeq" id="WP_342070835.1">
    <property type="nucleotide sequence ID" value="NZ_CP151762.1"/>
</dbReference>
<dbReference type="Proteomes" id="UP001451782">
    <property type="component" value="Chromosome"/>
</dbReference>
<feature type="domain" description="Transferrin-binding protein B C-lobe/N-lobe beta-barrel" evidence="1">
    <location>
        <begin position="178"/>
        <end position="278"/>
    </location>
</feature>
<evidence type="ECO:0000259" key="1">
    <source>
        <dbReference type="Pfam" id="PF01298"/>
    </source>
</evidence>
<accession>A0AAN0NHS4</accession>
<dbReference type="InterPro" id="IPR011250">
    <property type="entry name" value="OMP/PagP_B-barrel"/>
</dbReference>
<proteinExistence type="predicted"/>
<dbReference type="KEGG" id="yag:AABB28_04030"/>
<sequence>MIFHQAKPLSVAALVALTACGGGGGGGDTGGGGGDPTPGSNGLPFGAVGQTLLIDAVDRPITMRSASFQAGSAPSIVPATITVDAGFFQGGTANLNGTITIFGETVTIENGQGTLDDSDEVVVVTFEPNRPSAENPAIYTAALEVNVSGQGFNDVNGEAAYVFGFETEPDTIAARTGGTLTYVGDFQSFGSLGGANNAQTEYAGGITVAVNFAGSGNAIVTLDGQIGGTGNVDMAGNIGLTGNGFAGELNCTTGCTGAASEVDATFYGPNANELGGVLAIDITATDFGTYDGVGTFILTNPTAN</sequence>